<dbReference type="Pfam" id="PF00018">
    <property type="entry name" value="SH3_1"/>
    <property type="match status" value="1"/>
</dbReference>
<evidence type="ECO:0000313" key="7">
    <source>
        <dbReference type="Proteomes" id="UP000095085"/>
    </source>
</evidence>
<dbReference type="SUPFAM" id="SSF50044">
    <property type="entry name" value="SH3-domain"/>
    <property type="match status" value="1"/>
</dbReference>
<dbReference type="RefSeq" id="XP_020075162.1">
    <property type="nucleotide sequence ID" value="XM_020220237.1"/>
</dbReference>
<dbReference type="PROSITE" id="PS50002">
    <property type="entry name" value="SH3"/>
    <property type="match status" value="1"/>
</dbReference>
<organism evidence="6 7">
    <name type="scientific">Hyphopichia burtonii NRRL Y-1933</name>
    <dbReference type="NCBI Taxonomy" id="984485"/>
    <lineage>
        <taxon>Eukaryota</taxon>
        <taxon>Fungi</taxon>
        <taxon>Dikarya</taxon>
        <taxon>Ascomycota</taxon>
        <taxon>Saccharomycotina</taxon>
        <taxon>Pichiomycetes</taxon>
        <taxon>Debaryomycetaceae</taxon>
        <taxon>Hyphopichia</taxon>
    </lineage>
</organism>
<dbReference type="STRING" id="984485.A0A1E4RG31"/>
<dbReference type="SMART" id="SM00326">
    <property type="entry name" value="SH3"/>
    <property type="match status" value="1"/>
</dbReference>
<keyword evidence="7" id="KW-1185">Reference proteome</keyword>
<dbReference type="AlphaFoldDB" id="A0A1E4RG31"/>
<feature type="transmembrane region" description="Helical" evidence="4">
    <location>
        <begin position="96"/>
        <end position="120"/>
    </location>
</feature>
<dbReference type="GeneID" id="30994787"/>
<name>A0A1E4RG31_9ASCO</name>
<evidence type="ECO:0000256" key="4">
    <source>
        <dbReference type="SAM" id="Phobius"/>
    </source>
</evidence>
<feature type="region of interest" description="Disordered" evidence="3">
    <location>
        <begin position="253"/>
        <end position="286"/>
    </location>
</feature>
<evidence type="ECO:0000313" key="6">
    <source>
        <dbReference type="EMBL" id="ODV66095.1"/>
    </source>
</evidence>
<feature type="domain" description="SH3" evidence="5">
    <location>
        <begin position="308"/>
        <end position="379"/>
    </location>
</feature>
<protein>
    <recommendedName>
        <fullName evidence="5">SH3 domain-containing protein</fullName>
    </recommendedName>
</protein>
<dbReference type="EMBL" id="KV454543">
    <property type="protein sequence ID" value="ODV66095.1"/>
    <property type="molecule type" value="Genomic_DNA"/>
</dbReference>
<accession>A0A1E4RG31</accession>
<keyword evidence="1 2" id="KW-0728">SH3 domain</keyword>
<keyword evidence="4" id="KW-1133">Transmembrane helix</keyword>
<sequence>MSSTVYITLTTTYTLSSGESLLKTTRRTSRTSLSESISTTAYESNFFTSSTSANSPNTSSKSATRVLLQSSTDSSPITVDNYPTTHSIGMSSLAKLGMAIGIPLAVISLFLIIIAGWYFWKKRKFDEKKRNAISPYKDNFLSFDTSEKFDHDGTNRFMTDGKLTENQNGSFKVSATDRTISSEWFAKNRDRDDEATIGARDIENLRQPKPSFLNRLSRLIISNDSELSLSRPIVPSTPVLKTPTFLKKFNLHHSPSQDSVQLPPLSDDPPQKRKPPKLPPLISTYNANPTSLQGFENALPSNTKGRKPTGKKYIVIRDYQRQKSDELTIQIGDQAVIIEEHLDGWCLVQLTFTHNPQSLAMNAGMKKGVIPKLCLREFT</sequence>
<dbReference type="Proteomes" id="UP000095085">
    <property type="component" value="Unassembled WGS sequence"/>
</dbReference>
<keyword evidence="4" id="KW-0812">Transmembrane</keyword>
<evidence type="ECO:0000259" key="5">
    <source>
        <dbReference type="PROSITE" id="PS50002"/>
    </source>
</evidence>
<proteinExistence type="predicted"/>
<gene>
    <name evidence="6" type="ORF">HYPBUDRAFT_149869</name>
</gene>
<dbReference type="Gene3D" id="2.30.30.40">
    <property type="entry name" value="SH3 Domains"/>
    <property type="match status" value="1"/>
</dbReference>
<evidence type="ECO:0000256" key="2">
    <source>
        <dbReference type="PROSITE-ProRule" id="PRU00192"/>
    </source>
</evidence>
<keyword evidence="4" id="KW-0472">Membrane</keyword>
<evidence type="ECO:0000256" key="3">
    <source>
        <dbReference type="SAM" id="MobiDB-lite"/>
    </source>
</evidence>
<dbReference type="OrthoDB" id="5340910at2759"/>
<dbReference type="InterPro" id="IPR036028">
    <property type="entry name" value="SH3-like_dom_sf"/>
</dbReference>
<reference evidence="7" key="1">
    <citation type="submission" date="2016-05" db="EMBL/GenBank/DDBJ databases">
        <title>Comparative genomics of biotechnologically important yeasts.</title>
        <authorList>
            <consortium name="DOE Joint Genome Institute"/>
            <person name="Riley R."/>
            <person name="Haridas S."/>
            <person name="Wolfe K.H."/>
            <person name="Lopes M.R."/>
            <person name="Hittinger C.T."/>
            <person name="Goker M."/>
            <person name="Salamov A."/>
            <person name="Wisecaver J."/>
            <person name="Long T.M."/>
            <person name="Aerts A.L."/>
            <person name="Barry K."/>
            <person name="Choi C."/>
            <person name="Clum A."/>
            <person name="Coughlan A.Y."/>
            <person name="Deshpande S."/>
            <person name="Douglass A.P."/>
            <person name="Hanson S.J."/>
            <person name="Klenk H.-P."/>
            <person name="Labutti K."/>
            <person name="Lapidus A."/>
            <person name="Lindquist E."/>
            <person name="Lipzen A."/>
            <person name="Meier-Kolthoff J.P."/>
            <person name="Ohm R.A."/>
            <person name="Otillar R.P."/>
            <person name="Pangilinan J."/>
            <person name="Peng Y."/>
            <person name="Rokas A."/>
            <person name="Rosa C.A."/>
            <person name="Scheuner C."/>
            <person name="Sibirny A.A."/>
            <person name="Slot J.C."/>
            <person name="Stielow J.B."/>
            <person name="Sun H."/>
            <person name="Kurtzman C.P."/>
            <person name="Blackwell M."/>
            <person name="Grigoriev I.V."/>
            <person name="Jeffries T.W."/>
        </authorList>
    </citation>
    <scope>NUCLEOTIDE SEQUENCE [LARGE SCALE GENOMIC DNA]</scope>
    <source>
        <strain evidence="7">NRRL Y-1933</strain>
    </source>
</reference>
<evidence type="ECO:0000256" key="1">
    <source>
        <dbReference type="ARBA" id="ARBA00022443"/>
    </source>
</evidence>
<dbReference type="InterPro" id="IPR001452">
    <property type="entry name" value="SH3_domain"/>
</dbReference>